<accession>A0A1B2EFI2</accession>
<dbReference type="InterPro" id="IPR020558">
    <property type="entry name" value="DiOHA_6PGluconate_deHydtase_CS"/>
</dbReference>
<dbReference type="InterPro" id="IPR056740">
    <property type="entry name" value="ILV_EDD_C"/>
</dbReference>
<evidence type="ECO:0000256" key="3">
    <source>
        <dbReference type="ARBA" id="ARBA00023004"/>
    </source>
</evidence>
<evidence type="ECO:0000313" key="8">
    <source>
        <dbReference type="EMBL" id="ANY78733.1"/>
    </source>
</evidence>
<evidence type="ECO:0000259" key="7">
    <source>
        <dbReference type="Pfam" id="PF24877"/>
    </source>
</evidence>
<dbReference type="Pfam" id="PF24877">
    <property type="entry name" value="ILV_EDD_C"/>
    <property type="match status" value="1"/>
</dbReference>
<dbReference type="InterPro" id="IPR042096">
    <property type="entry name" value="Dihydro-acid_dehy_C"/>
</dbReference>
<dbReference type="KEGG" id="moc:BB934_11250"/>
<evidence type="ECO:0000256" key="4">
    <source>
        <dbReference type="ARBA" id="ARBA00023014"/>
    </source>
</evidence>
<evidence type="ECO:0000256" key="1">
    <source>
        <dbReference type="ARBA" id="ARBA00006486"/>
    </source>
</evidence>
<dbReference type="NCBIfam" id="NF009560">
    <property type="entry name" value="PRK13017.1"/>
    <property type="match status" value="1"/>
</dbReference>
<keyword evidence="5" id="KW-0456">Lyase</keyword>
<dbReference type="InterPro" id="IPR037237">
    <property type="entry name" value="IlvD/EDD_N"/>
</dbReference>
<dbReference type="PROSITE" id="PS00886">
    <property type="entry name" value="ILVD_EDD_1"/>
    <property type="match status" value="1"/>
</dbReference>
<dbReference type="InterPro" id="IPR000581">
    <property type="entry name" value="ILV_EDD_N"/>
</dbReference>
<dbReference type="RefSeq" id="WP_099509732.1">
    <property type="nucleotide sequence ID" value="NZ_CP016616.1"/>
</dbReference>
<keyword evidence="4" id="KW-0411">Iron-sulfur</keyword>
<dbReference type="GO" id="GO:0051536">
    <property type="term" value="F:iron-sulfur cluster binding"/>
    <property type="evidence" value="ECO:0007669"/>
    <property type="project" value="UniProtKB-KW"/>
</dbReference>
<dbReference type="AlphaFoldDB" id="A0A1B2EFI2"/>
<evidence type="ECO:0000259" key="6">
    <source>
        <dbReference type="Pfam" id="PF00920"/>
    </source>
</evidence>
<keyword evidence="3" id="KW-0408">Iron</keyword>
<feature type="domain" description="Dihydroxy-acid/6-phosphogluconate dehydratase C-terminal" evidence="7">
    <location>
        <begin position="362"/>
        <end position="556"/>
    </location>
</feature>
<dbReference type="SUPFAM" id="SSF52016">
    <property type="entry name" value="LeuD/IlvD-like"/>
    <property type="match status" value="1"/>
</dbReference>
<name>A0A1B2EFI2_9HYPH</name>
<dbReference type="PANTHER" id="PTHR43183:SF2">
    <property type="entry name" value="DIHYDROXY-ACID DEHYDRATASE"/>
    <property type="match status" value="1"/>
</dbReference>
<dbReference type="Gene3D" id="3.50.30.80">
    <property type="entry name" value="IlvD/EDD C-terminal domain-like"/>
    <property type="match status" value="1"/>
</dbReference>
<dbReference type="FunFam" id="3.50.30.80:FF:000001">
    <property type="entry name" value="Dihydroxy-acid dehydratase"/>
    <property type="match status" value="1"/>
</dbReference>
<proteinExistence type="inferred from homology"/>
<dbReference type="OrthoDB" id="7793094at2"/>
<reference evidence="8" key="1">
    <citation type="submission" date="2016-07" db="EMBL/GenBank/DDBJ databases">
        <title>Microvirga ossetica sp. nov. a new species of rhizobia isolated from root nodules of the legume species Vicia alpestris Steven originated from North Ossetia region in the Caucasus.</title>
        <authorList>
            <person name="Safronova V.I."/>
            <person name="Kuznetsova I.G."/>
            <person name="Sazanova A.L."/>
            <person name="Belimov A."/>
            <person name="Andronov E."/>
            <person name="Osledkin Y.S."/>
            <person name="Onishchuk O.P."/>
            <person name="Kurchak O.N."/>
            <person name="Shaposhnikov A.I."/>
            <person name="Willems A."/>
            <person name="Tikhonovich I.A."/>
        </authorList>
    </citation>
    <scope>NUCLEOTIDE SEQUENCE [LARGE SCALE GENOMIC DNA]</scope>
    <source>
        <strain evidence="8">V5/3M</strain>
    </source>
</reference>
<protein>
    <submittedName>
        <fullName evidence="8">Dihydroxy-acid dehydratase</fullName>
    </submittedName>
</protein>
<evidence type="ECO:0000256" key="5">
    <source>
        <dbReference type="ARBA" id="ARBA00023239"/>
    </source>
</evidence>
<keyword evidence="2" id="KW-0479">Metal-binding</keyword>
<dbReference type="Pfam" id="PF00920">
    <property type="entry name" value="ILVD_EDD_N"/>
    <property type="match status" value="1"/>
</dbReference>
<feature type="domain" description="Dihydroxy-acid/6-phosphogluconate dehydratase N-terminal" evidence="6">
    <location>
        <begin position="42"/>
        <end position="348"/>
    </location>
</feature>
<comment type="similarity">
    <text evidence="1">Belongs to the IlvD/Edd family.</text>
</comment>
<dbReference type="PANTHER" id="PTHR43183">
    <property type="entry name" value="HYPOTHETICAL DIHYDROXYACID DEHYDRATASE (EUROFUNG)-RELATED"/>
    <property type="match status" value="1"/>
</dbReference>
<dbReference type="NCBIfam" id="NF009559">
    <property type="entry name" value="PRK13016.1"/>
    <property type="match status" value="1"/>
</dbReference>
<dbReference type="EMBL" id="CP016616">
    <property type="protein sequence ID" value="ANY78733.1"/>
    <property type="molecule type" value="Genomic_DNA"/>
</dbReference>
<sequence length="573" mass="62541">MTKRSPEQLRSYRWFGVTDLRSFGHRSRTLQMGYAREDFMGKPVIAIINTWSDINPCHAHFRVRVEDVKRGVWQAGGFPIELPALSLSENFVKPTTMLYRNLLALEVEELLRSHPIDGAVLMGGCDKTTPATVMGAISMNLPMIFMPAGPMIRGHHGGTILGSGSDIWKYWAEKEAGTITNQQWNDMEAGIARSPGTCMTMGTASTMTSIVETLGLSLPGAASIPAVDAAHPRMASLTGRRIVDMVWDDLKPSDILTRRSFENALMVHNALAGSTNAMIHLVAMAGRAGIEVNLQDFDDFAQKVPVIANLRPSGEWLMEDFHIAGGIRGLLSRLEPLLHLDERTVVGTLRDALEGAAVYNDDVIRPLDKPIAASGGTAILRGNLAPNGCVIKPPAAEARLLQHTGPAIVFDTYDEMTKAVNDLDLDVTPDHIMVLRNAGPIGGPGMPEWGMLPIPKKLLKQGVRDMLRISDARMSGTSYGACILHVSPEAHIGGPLAAVRTGDLITVDVPKRSIHLHVSDEQIADRLRTWSPPPRDYPRGYNKLFAQHIRQAHEGCDFDFLEGSGGVPEPEIH</sequence>
<evidence type="ECO:0000256" key="2">
    <source>
        <dbReference type="ARBA" id="ARBA00022723"/>
    </source>
</evidence>
<dbReference type="NCBIfam" id="NF004784">
    <property type="entry name" value="PRK06131.1"/>
    <property type="match status" value="1"/>
</dbReference>
<dbReference type="GO" id="GO:0046872">
    <property type="term" value="F:metal ion binding"/>
    <property type="evidence" value="ECO:0007669"/>
    <property type="project" value="UniProtKB-KW"/>
</dbReference>
<dbReference type="GO" id="GO:0016836">
    <property type="term" value="F:hydro-lyase activity"/>
    <property type="evidence" value="ECO:0007669"/>
    <property type="project" value="UniProtKB-ARBA"/>
</dbReference>
<gene>
    <name evidence="8" type="ORF">BB934_11250</name>
</gene>
<dbReference type="SUPFAM" id="SSF143975">
    <property type="entry name" value="IlvD/EDD N-terminal domain-like"/>
    <property type="match status" value="1"/>
</dbReference>
<dbReference type="InterPro" id="IPR052352">
    <property type="entry name" value="Sugar_Degrad_Dehydratases"/>
</dbReference>
<organism evidence="8">
    <name type="scientific">Microvirga ossetica</name>
    <dbReference type="NCBI Taxonomy" id="1882682"/>
    <lineage>
        <taxon>Bacteria</taxon>
        <taxon>Pseudomonadati</taxon>
        <taxon>Pseudomonadota</taxon>
        <taxon>Alphaproteobacteria</taxon>
        <taxon>Hyphomicrobiales</taxon>
        <taxon>Methylobacteriaceae</taxon>
        <taxon>Microvirga</taxon>
    </lineage>
</organism>